<protein>
    <submittedName>
        <fullName evidence="2">Uncharacterized protein</fullName>
    </submittedName>
</protein>
<feature type="compositionally biased region" description="Low complexity" evidence="1">
    <location>
        <begin position="29"/>
        <end position="42"/>
    </location>
</feature>
<reference evidence="2 3" key="1">
    <citation type="submission" date="2019-01" db="EMBL/GenBank/DDBJ databases">
        <title>A draft genome assembly of the solar-powered sea slug Elysia chlorotica.</title>
        <authorList>
            <person name="Cai H."/>
            <person name="Li Q."/>
            <person name="Fang X."/>
            <person name="Li J."/>
            <person name="Curtis N.E."/>
            <person name="Altenburger A."/>
            <person name="Shibata T."/>
            <person name="Feng M."/>
            <person name="Maeda T."/>
            <person name="Schwartz J.A."/>
            <person name="Shigenobu S."/>
            <person name="Lundholm N."/>
            <person name="Nishiyama T."/>
            <person name="Yang H."/>
            <person name="Hasebe M."/>
            <person name="Li S."/>
            <person name="Pierce S.K."/>
            <person name="Wang J."/>
        </authorList>
    </citation>
    <scope>NUCLEOTIDE SEQUENCE [LARGE SCALE GENOMIC DNA]</scope>
    <source>
        <strain evidence="2">EC2010</strain>
        <tissue evidence="2">Whole organism of an adult</tissue>
    </source>
</reference>
<keyword evidence="3" id="KW-1185">Reference proteome</keyword>
<comment type="caution">
    <text evidence="2">The sequence shown here is derived from an EMBL/GenBank/DDBJ whole genome shotgun (WGS) entry which is preliminary data.</text>
</comment>
<evidence type="ECO:0000256" key="1">
    <source>
        <dbReference type="SAM" id="MobiDB-lite"/>
    </source>
</evidence>
<dbReference type="EMBL" id="RQTK01000414">
    <property type="protein sequence ID" value="RUS80035.1"/>
    <property type="molecule type" value="Genomic_DNA"/>
</dbReference>
<sequence length="175" mass="18280">MADSGDMPLPPSYDEAIKVPSAPPTGMEQQPYQGQPAYGGQPQYPPYPSGDHPPYPSAGQPPYNASAGQPPYPSAGQPPYNASAGQPPYAAGLQPPYPSTGQPSHVSAGQGTYPYQPTQGQGYGTQPGQVQYSSVAGQPAQYTHQMVSAVPTNVTVNSPGYQTTPQVSTIRYPDN</sequence>
<dbReference type="STRING" id="188477.A0A433TEP7"/>
<feature type="region of interest" description="Disordered" evidence="1">
    <location>
        <begin position="1"/>
        <end position="129"/>
    </location>
</feature>
<organism evidence="2 3">
    <name type="scientific">Elysia chlorotica</name>
    <name type="common">Eastern emerald elysia</name>
    <name type="synonym">Sea slug</name>
    <dbReference type="NCBI Taxonomy" id="188477"/>
    <lineage>
        <taxon>Eukaryota</taxon>
        <taxon>Metazoa</taxon>
        <taxon>Spiralia</taxon>
        <taxon>Lophotrochozoa</taxon>
        <taxon>Mollusca</taxon>
        <taxon>Gastropoda</taxon>
        <taxon>Heterobranchia</taxon>
        <taxon>Euthyneura</taxon>
        <taxon>Panpulmonata</taxon>
        <taxon>Sacoglossa</taxon>
        <taxon>Placobranchoidea</taxon>
        <taxon>Plakobranchidae</taxon>
        <taxon>Elysia</taxon>
    </lineage>
</organism>
<feature type="compositionally biased region" description="Low complexity" evidence="1">
    <location>
        <begin position="109"/>
        <end position="129"/>
    </location>
</feature>
<evidence type="ECO:0000313" key="2">
    <source>
        <dbReference type="EMBL" id="RUS80035.1"/>
    </source>
</evidence>
<feature type="compositionally biased region" description="Pro residues" evidence="1">
    <location>
        <begin position="43"/>
        <end position="56"/>
    </location>
</feature>
<dbReference type="Proteomes" id="UP000271974">
    <property type="component" value="Unassembled WGS sequence"/>
</dbReference>
<gene>
    <name evidence="2" type="ORF">EGW08_012205</name>
</gene>
<dbReference type="AlphaFoldDB" id="A0A433TEP7"/>
<evidence type="ECO:0000313" key="3">
    <source>
        <dbReference type="Proteomes" id="UP000271974"/>
    </source>
</evidence>
<accession>A0A433TEP7</accession>
<name>A0A433TEP7_ELYCH</name>
<proteinExistence type="predicted"/>